<keyword evidence="3" id="KW-1005">Bacterial flagellum biogenesis</keyword>
<sequence length="74" mass="7915">MQLIVSQLQNQDPSNPTSASDMNSQLMSYASYSQQVAMNDTLSSLSESMTALSSTVSELYSSVNTISSQLNISA</sequence>
<protein>
    <recommendedName>
        <fullName evidence="2">Basal-body rod modification protein FlgD</fullName>
    </recommendedName>
</protein>
<dbReference type="Pfam" id="PF03963">
    <property type="entry name" value="FlgD"/>
    <property type="match status" value="1"/>
</dbReference>
<gene>
    <name evidence="6" type="ORF">CYD53_106171</name>
</gene>
<evidence type="ECO:0000313" key="7">
    <source>
        <dbReference type="Proteomes" id="UP000236919"/>
    </source>
</evidence>
<comment type="similarity">
    <text evidence="1">Belongs to the FlgD family.</text>
</comment>
<name>A0A2S4MAX0_9HYPH</name>
<reference evidence="6 7" key="1">
    <citation type="submission" date="2018-01" db="EMBL/GenBank/DDBJ databases">
        <title>Genomic Encyclopedia of Type Strains, Phase III (KMG-III): the genomes of soil and plant-associated and newly described type strains.</title>
        <authorList>
            <person name="Whitman W."/>
        </authorList>
    </citation>
    <scope>NUCLEOTIDE SEQUENCE [LARGE SCALE GENOMIC DNA]</scope>
    <source>
        <strain evidence="6 7">1131</strain>
    </source>
</reference>
<keyword evidence="7" id="KW-1185">Reference proteome</keyword>
<feature type="region of interest" description="Disordered" evidence="5">
    <location>
        <begin position="1"/>
        <end position="23"/>
    </location>
</feature>
<comment type="function">
    <text evidence="4">Required for flagellar hook formation. May act as a scaffolding protein.</text>
</comment>
<dbReference type="EMBL" id="PQFZ01000006">
    <property type="protein sequence ID" value="POR51888.1"/>
    <property type="molecule type" value="Genomic_DNA"/>
</dbReference>
<evidence type="ECO:0000256" key="1">
    <source>
        <dbReference type="ARBA" id="ARBA00010577"/>
    </source>
</evidence>
<evidence type="ECO:0000256" key="2">
    <source>
        <dbReference type="ARBA" id="ARBA00016013"/>
    </source>
</evidence>
<dbReference type="GO" id="GO:0044781">
    <property type="term" value="P:bacterial-type flagellum organization"/>
    <property type="evidence" value="ECO:0007669"/>
    <property type="project" value="UniProtKB-KW"/>
</dbReference>
<dbReference type="AlphaFoldDB" id="A0A2S4MAX0"/>
<dbReference type="Proteomes" id="UP000236919">
    <property type="component" value="Unassembled WGS sequence"/>
</dbReference>
<comment type="caution">
    <text evidence="6">The sequence shown here is derived from an EMBL/GenBank/DDBJ whole genome shotgun (WGS) entry which is preliminary data.</text>
</comment>
<evidence type="ECO:0000313" key="6">
    <source>
        <dbReference type="EMBL" id="POR51888.1"/>
    </source>
</evidence>
<evidence type="ECO:0000256" key="3">
    <source>
        <dbReference type="ARBA" id="ARBA00022795"/>
    </source>
</evidence>
<organism evidence="6 7">
    <name type="scientific">Bosea psychrotolerans</name>
    <dbReference type="NCBI Taxonomy" id="1871628"/>
    <lineage>
        <taxon>Bacteria</taxon>
        <taxon>Pseudomonadati</taxon>
        <taxon>Pseudomonadota</taxon>
        <taxon>Alphaproteobacteria</taxon>
        <taxon>Hyphomicrobiales</taxon>
        <taxon>Boseaceae</taxon>
        <taxon>Bosea</taxon>
    </lineage>
</organism>
<evidence type="ECO:0000256" key="4">
    <source>
        <dbReference type="ARBA" id="ARBA00024746"/>
    </source>
</evidence>
<evidence type="ECO:0000256" key="5">
    <source>
        <dbReference type="SAM" id="MobiDB-lite"/>
    </source>
</evidence>
<dbReference type="InterPro" id="IPR005648">
    <property type="entry name" value="FlgD"/>
</dbReference>
<proteinExistence type="inferred from homology"/>
<accession>A0A2S4MAX0</accession>